<dbReference type="EMBL" id="JARJCW010000071">
    <property type="protein sequence ID" value="KAJ7198733.1"/>
    <property type="molecule type" value="Genomic_DNA"/>
</dbReference>
<evidence type="ECO:0000313" key="2">
    <source>
        <dbReference type="EMBL" id="KAJ7198733.1"/>
    </source>
</evidence>
<dbReference type="Proteomes" id="UP001219525">
    <property type="component" value="Unassembled WGS sequence"/>
</dbReference>
<feature type="region of interest" description="Disordered" evidence="1">
    <location>
        <begin position="180"/>
        <end position="199"/>
    </location>
</feature>
<name>A0AAD6Y805_9AGAR</name>
<gene>
    <name evidence="2" type="ORF">GGX14DRAFT_401718</name>
</gene>
<accession>A0AAD6Y805</accession>
<sequence length="778" mass="88396">MELVLRSIKIKKPNFFDLVMCLKHDICAQRSGDAKKFAALGVICHQKKTKKKQINEESDGDQSRPNTPESYKEPNYPTIDLRSHASLARSEDSEVSVDLGDMPNFKNENALRKWLQLGKRKLRCLKNDYALNTEKTKTKTRGPYFKSWLCTEPALQTHGVGILGFFSRAGTLREVTEAAPPAVETMSVSSESDSGSAWGQDIETASYDHLPSGSLLSHTPTVEDEDDNDFEVGNNSAEEGSLAPSKLSRLEEDGLGDIKEILASQGRDYDDDDDGAYGDSDLPRPPSPTPTMMTPVHTEPMPTRPQVHFGPSPVRRADNTFVPTRTMPRFRCQPPSPEIVDETIKKIHTILRPPCGPHTRGFKHVDLNMVLRGRLELMLSFLRLYAASGICGWVLAFVKDETHLPHGQYGKFNVSILENEDLAQELHLHLQSLGNYISAQDVVDYMGLEEMKKRLNLKHGISLQTARRWMKRMEYRWTLEPKGMYKDSHECEDVVDYRRNTFLPKWEEYSKRTRRWTKQGGKEGKDEETQRVFVTAPNGNIMKIVVIWRHDESIFYAHDQRKIRWVHGSESAAPQAKGEGHSRMIIAFVSPDYEWAARKTIRPGGNRDGYYGNKEILEYATEMMDSLDANHSDKEHVFAYDNTTTHTARAANALSARKMPLNTPGKTNKDADGNVIHIRMRDGKYADGTTQPLYFPKGHTKAGVFKGMRVLISEHIEHSDNLPDPEGLFATRSERFMDAYRKGLDGIQATWGAKRYHGYRMVPQSILELFNRFFSKKK</sequence>
<proteinExistence type="predicted"/>
<feature type="region of interest" description="Disordered" evidence="1">
    <location>
        <begin position="262"/>
        <end position="294"/>
    </location>
</feature>
<keyword evidence="3" id="KW-1185">Reference proteome</keyword>
<evidence type="ECO:0000313" key="3">
    <source>
        <dbReference type="Proteomes" id="UP001219525"/>
    </source>
</evidence>
<dbReference type="PANTHER" id="PTHR35871:SF1">
    <property type="entry name" value="CXC1-LIKE CYSTEINE CLUSTER ASSOCIATED WITH KDZ TRANSPOSASES DOMAIN-CONTAINING PROTEIN"/>
    <property type="match status" value="1"/>
</dbReference>
<reference evidence="2" key="1">
    <citation type="submission" date="2023-03" db="EMBL/GenBank/DDBJ databases">
        <title>Massive genome expansion in bonnet fungi (Mycena s.s.) driven by repeated elements and novel gene families across ecological guilds.</title>
        <authorList>
            <consortium name="Lawrence Berkeley National Laboratory"/>
            <person name="Harder C.B."/>
            <person name="Miyauchi S."/>
            <person name="Viragh M."/>
            <person name="Kuo A."/>
            <person name="Thoen E."/>
            <person name="Andreopoulos B."/>
            <person name="Lu D."/>
            <person name="Skrede I."/>
            <person name="Drula E."/>
            <person name="Henrissat B."/>
            <person name="Morin E."/>
            <person name="Kohler A."/>
            <person name="Barry K."/>
            <person name="LaButti K."/>
            <person name="Morin E."/>
            <person name="Salamov A."/>
            <person name="Lipzen A."/>
            <person name="Mereny Z."/>
            <person name="Hegedus B."/>
            <person name="Baldrian P."/>
            <person name="Stursova M."/>
            <person name="Weitz H."/>
            <person name="Taylor A."/>
            <person name="Grigoriev I.V."/>
            <person name="Nagy L.G."/>
            <person name="Martin F."/>
            <person name="Kauserud H."/>
        </authorList>
    </citation>
    <scope>NUCLEOTIDE SEQUENCE</scope>
    <source>
        <strain evidence="2">9144</strain>
    </source>
</reference>
<comment type="caution">
    <text evidence="2">The sequence shown here is derived from an EMBL/GenBank/DDBJ whole genome shotgun (WGS) entry which is preliminary data.</text>
</comment>
<feature type="region of interest" description="Disordered" evidence="1">
    <location>
        <begin position="51"/>
        <end position="77"/>
    </location>
</feature>
<feature type="compositionally biased region" description="Polar residues" evidence="1">
    <location>
        <begin position="186"/>
        <end position="197"/>
    </location>
</feature>
<dbReference type="PANTHER" id="PTHR35871">
    <property type="entry name" value="EXPRESSED PROTEIN"/>
    <property type="match status" value="1"/>
</dbReference>
<protein>
    <submittedName>
        <fullName evidence="2">Uncharacterized protein</fullName>
    </submittedName>
</protein>
<evidence type="ECO:0000256" key="1">
    <source>
        <dbReference type="SAM" id="MobiDB-lite"/>
    </source>
</evidence>
<feature type="region of interest" description="Disordered" evidence="1">
    <location>
        <begin position="208"/>
        <end position="249"/>
    </location>
</feature>
<organism evidence="2 3">
    <name type="scientific">Mycena pura</name>
    <dbReference type="NCBI Taxonomy" id="153505"/>
    <lineage>
        <taxon>Eukaryota</taxon>
        <taxon>Fungi</taxon>
        <taxon>Dikarya</taxon>
        <taxon>Basidiomycota</taxon>
        <taxon>Agaricomycotina</taxon>
        <taxon>Agaricomycetes</taxon>
        <taxon>Agaricomycetidae</taxon>
        <taxon>Agaricales</taxon>
        <taxon>Marasmiineae</taxon>
        <taxon>Mycenaceae</taxon>
        <taxon>Mycena</taxon>
    </lineage>
</organism>
<dbReference type="AlphaFoldDB" id="A0AAD6Y805"/>